<dbReference type="SUPFAM" id="SSF52540">
    <property type="entry name" value="P-loop containing nucleoside triphosphate hydrolases"/>
    <property type="match status" value="1"/>
</dbReference>
<evidence type="ECO:0000256" key="1">
    <source>
        <dbReference type="ARBA" id="ARBA00022741"/>
    </source>
</evidence>
<evidence type="ECO:0000313" key="4">
    <source>
        <dbReference type="Proteomes" id="UP000620046"/>
    </source>
</evidence>
<keyword evidence="2" id="KW-0067">ATP-binding</keyword>
<keyword evidence="1" id="KW-0547">Nucleotide-binding</keyword>
<protein>
    <submittedName>
        <fullName evidence="3">Tyrosine protein kinase</fullName>
    </submittedName>
</protein>
<reference evidence="4" key="1">
    <citation type="journal article" date="2019" name="Int. J. Syst. Evol. Microbiol.">
        <title>The Global Catalogue of Microorganisms (GCM) 10K type strain sequencing project: providing services to taxonomists for standard genome sequencing and annotation.</title>
        <authorList>
            <consortium name="The Broad Institute Genomics Platform"/>
            <consortium name="The Broad Institute Genome Sequencing Center for Infectious Disease"/>
            <person name="Wu L."/>
            <person name="Ma J."/>
        </authorList>
    </citation>
    <scope>NUCLEOTIDE SEQUENCE [LARGE SCALE GENOMIC DNA]</scope>
    <source>
        <strain evidence="4">CGMCC 1.15439</strain>
    </source>
</reference>
<dbReference type="InterPro" id="IPR005702">
    <property type="entry name" value="Wzc-like_C"/>
</dbReference>
<keyword evidence="3" id="KW-0808">Transferase</keyword>
<organism evidence="3 4">
    <name type="scientific">Dyella nitratireducens</name>
    <dbReference type="NCBI Taxonomy" id="1849580"/>
    <lineage>
        <taxon>Bacteria</taxon>
        <taxon>Pseudomonadati</taxon>
        <taxon>Pseudomonadota</taxon>
        <taxon>Gammaproteobacteria</taxon>
        <taxon>Lysobacterales</taxon>
        <taxon>Rhodanobacteraceae</taxon>
        <taxon>Dyella</taxon>
    </lineage>
</organism>
<keyword evidence="4" id="KW-1185">Reference proteome</keyword>
<dbReference type="CDD" id="cd05387">
    <property type="entry name" value="BY-kinase"/>
    <property type="match status" value="1"/>
</dbReference>
<dbReference type="PANTHER" id="PTHR32309:SF13">
    <property type="entry name" value="FERRIC ENTEROBACTIN TRANSPORT PROTEIN FEPE"/>
    <property type="match status" value="1"/>
</dbReference>
<keyword evidence="3" id="KW-0418">Kinase</keyword>
<accession>A0ABQ1GB79</accession>
<dbReference type="Proteomes" id="UP000620046">
    <property type="component" value="Unassembled WGS sequence"/>
</dbReference>
<dbReference type="Gene3D" id="3.40.50.300">
    <property type="entry name" value="P-loop containing nucleotide triphosphate hydrolases"/>
    <property type="match status" value="1"/>
</dbReference>
<gene>
    <name evidence="3" type="ORF">GCM10010981_31950</name>
</gene>
<dbReference type="InterPro" id="IPR050445">
    <property type="entry name" value="Bact_polysacc_biosynth/exp"/>
</dbReference>
<dbReference type="InterPro" id="IPR027417">
    <property type="entry name" value="P-loop_NTPase"/>
</dbReference>
<dbReference type="GO" id="GO:0016301">
    <property type="term" value="F:kinase activity"/>
    <property type="evidence" value="ECO:0007669"/>
    <property type="project" value="UniProtKB-KW"/>
</dbReference>
<evidence type="ECO:0000256" key="2">
    <source>
        <dbReference type="ARBA" id="ARBA00022840"/>
    </source>
</evidence>
<dbReference type="RefSeq" id="WP_229720878.1">
    <property type="nucleotide sequence ID" value="NZ_BMJA01000002.1"/>
</dbReference>
<evidence type="ECO:0000313" key="3">
    <source>
        <dbReference type="EMBL" id="GGA40294.1"/>
    </source>
</evidence>
<dbReference type="PANTHER" id="PTHR32309">
    <property type="entry name" value="TYROSINE-PROTEIN KINASE"/>
    <property type="match status" value="1"/>
</dbReference>
<sequence length="259" mass="28539">MSKHDENVFTNRRDLKADAGVRQIDETPSTGHSIALMTEVGRALAPAQLEQRRLIHREDSVRRQSDAFREIRTRLLELSGGQNFITLVVSVSPDSGGSFVARNLAAAFAFDEAKTSLLIDCNLRYPNQHKALGVEPEKGGLIDYLEHPIRGLKSIIYQTGIPRLRLVPAGTSRENGGEFFSSFRMRAMLDSLRCRYTDRYLFLDGPAIKGSPDARILSDLADFVVVVVGYGRDTPAAVNQAVANFDTSKLAGVVFNQSA</sequence>
<comment type="caution">
    <text evidence="3">The sequence shown here is derived from an EMBL/GenBank/DDBJ whole genome shotgun (WGS) entry which is preliminary data.</text>
</comment>
<name>A0ABQ1GB79_9GAMM</name>
<proteinExistence type="predicted"/>
<dbReference type="EMBL" id="BMJA01000002">
    <property type="protein sequence ID" value="GGA40294.1"/>
    <property type="molecule type" value="Genomic_DNA"/>
</dbReference>